<dbReference type="InterPro" id="IPR036282">
    <property type="entry name" value="Glutathione-S-Trfase_C_sf"/>
</dbReference>
<dbReference type="Gene3D" id="1.20.1050.10">
    <property type="match status" value="1"/>
</dbReference>
<evidence type="ECO:0000313" key="2">
    <source>
        <dbReference type="Proteomes" id="UP000054771"/>
    </source>
</evidence>
<sequence>MENGDTVDMSAGEAPRLRPIIPFVYTKKRAALTMSVAITLELLGIPYGIAFDKHGTTMLSEPIREGDGKWGEETVFGAQIVEYLFQTYDTEKEFSYEKGSSKAAMVADRAKFVFESVGENDMTITMLCKLEYYLHNSVGFHVVGNKVTLADIGWFPYIYLNCIPAIDSGMFPNVRQWYFQMAAISDLRKGVLGAGWDFESKKFRDLLARGLLYQGRL</sequence>
<organism evidence="1 2">
    <name type="scientific">Aspergillus calidoustus</name>
    <dbReference type="NCBI Taxonomy" id="454130"/>
    <lineage>
        <taxon>Eukaryota</taxon>
        <taxon>Fungi</taxon>
        <taxon>Dikarya</taxon>
        <taxon>Ascomycota</taxon>
        <taxon>Pezizomycotina</taxon>
        <taxon>Eurotiomycetes</taxon>
        <taxon>Eurotiomycetidae</taxon>
        <taxon>Eurotiales</taxon>
        <taxon>Aspergillaceae</taxon>
        <taxon>Aspergillus</taxon>
        <taxon>Aspergillus subgen. Nidulantes</taxon>
    </lineage>
</organism>
<evidence type="ECO:0000313" key="1">
    <source>
        <dbReference type="EMBL" id="CEL06843.1"/>
    </source>
</evidence>
<dbReference type="OrthoDB" id="414243at2759"/>
<proteinExistence type="predicted"/>
<keyword evidence="2" id="KW-1185">Reference proteome</keyword>
<gene>
    <name evidence="1" type="ORF">ASPCAL10015</name>
</gene>
<reference evidence="2" key="1">
    <citation type="journal article" date="2016" name="Genome Announc.">
        <title>Draft genome sequences of fungus Aspergillus calidoustus.</title>
        <authorList>
            <person name="Horn F."/>
            <person name="Linde J."/>
            <person name="Mattern D.J."/>
            <person name="Walther G."/>
            <person name="Guthke R."/>
            <person name="Scherlach K."/>
            <person name="Martin K."/>
            <person name="Brakhage A.A."/>
            <person name="Petzke L."/>
            <person name="Valiante V."/>
        </authorList>
    </citation>
    <scope>NUCLEOTIDE SEQUENCE [LARGE SCALE GENOMIC DNA]</scope>
    <source>
        <strain evidence="2">SF006504</strain>
    </source>
</reference>
<accession>A0A0U5G5A4</accession>
<dbReference type="EMBL" id="CDMC01000008">
    <property type="protein sequence ID" value="CEL06843.1"/>
    <property type="molecule type" value="Genomic_DNA"/>
</dbReference>
<dbReference type="STRING" id="454130.A0A0U5G5A4"/>
<dbReference type="SUPFAM" id="SSF47616">
    <property type="entry name" value="GST C-terminal domain-like"/>
    <property type="match status" value="1"/>
</dbReference>
<dbReference type="AlphaFoldDB" id="A0A0U5G5A4"/>
<protein>
    <submittedName>
        <fullName evidence="1">Uncharacterized protein</fullName>
    </submittedName>
</protein>
<name>A0A0U5G5A4_ASPCI</name>
<dbReference type="Proteomes" id="UP000054771">
    <property type="component" value="Unassembled WGS sequence"/>
</dbReference>